<keyword evidence="1" id="KW-0812">Transmembrane</keyword>
<evidence type="ECO:0000313" key="2">
    <source>
        <dbReference type="EMBL" id="OKH29530.1"/>
    </source>
</evidence>
<name>A0A1U7I0P8_9CYAN</name>
<dbReference type="EMBL" id="MRCE01000090">
    <property type="protein sequence ID" value="OKH29530.1"/>
    <property type="molecule type" value="Genomic_DNA"/>
</dbReference>
<accession>A0A1U7I0P8</accession>
<dbReference type="AlphaFoldDB" id="A0A1U7I0P8"/>
<evidence type="ECO:0000313" key="3">
    <source>
        <dbReference type="Proteomes" id="UP000185860"/>
    </source>
</evidence>
<comment type="caution">
    <text evidence="2">The sequence shown here is derived from an EMBL/GenBank/DDBJ whole genome shotgun (WGS) entry which is preliminary data.</text>
</comment>
<sequence>MAQQAATLEISELIQFLRQGLHDLPDERKPGNNTKYQVEDAVMAAFSVFFTQSPSFLDHQRLMKSNKGKDNAESLFAIAKIPGDNQIRNLLDPVPATTLAMTFQKVYQWLESKGVLHKFLYLDGEILVALDGTEYFSSLKINCPHCNRRNHRNGTTTYFHGCVTPIMVSPNQKQVINLEPEFIKKLDGYQKQDCENAAVKRWLNKNHQNQYGYPVTLLGDDLYSHQPICELALKQGYNFIFVCLKSSHKTLYEWLEFLERSGEVTIVEKKQWSGRKNLIYRYRYACRVPLKNEDSSLEVNWCEVTVIDEKTQKIIYQNNWITNHKLTENNVEEIVKAGRSRWKIENEGNNVLKNHGYNLEHNFGHGQNHLCEFLLSLNLLAFLFHTVLDLVNYTYQKIRKLLVTRTSFFNDIRTLLKFIWFPSWAEFFSFILTEYVPFNKVNSS</sequence>
<protein>
    <submittedName>
        <fullName evidence="2">Transposase</fullName>
    </submittedName>
</protein>
<evidence type="ECO:0000256" key="1">
    <source>
        <dbReference type="SAM" id="Phobius"/>
    </source>
</evidence>
<keyword evidence="1" id="KW-1133">Transmembrane helix</keyword>
<feature type="transmembrane region" description="Helical" evidence="1">
    <location>
        <begin position="373"/>
        <end position="395"/>
    </location>
</feature>
<proteinExistence type="predicted"/>
<gene>
    <name evidence="2" type="ORF">NIES2119_32115</name>
</gene>
<dbReference type="OrthoDB" id="9788616at2"/>
<organism evidence="2 3">
    <name type="scientific">[Phormidium ambiguum] IAM M-71</name>
    <dbReference type="NCBI Taxonomy" id="454136"/>
    <lineage>
        <taxon>Bacteria</taxon>
        <taxon>Bacillati</taxon>
        <taxon>Cyanobacteriota</taxon>
        <taxon>Cyanophyceae</taxon>
        <taxon>Oscillatoriophycideae</taxon>
        <taxon>Aerosakkonematales</taxon>
        <taxon>Aerosakkonemataceae</taxon>
        <taxon>Floridanema</taxon>
    </lineage>
</organism>
<keyword evidence="1" id="KW-0472">Membrane</keyword>
<dbReference type="Proteomes" id="UP000185860">
    <property type="component" value="Unassembled WGS sequence"/>
</dbReference>
<feature type="transmembrane region" description="Helical" evidence="1">
    <location>
        <begin position="415"/>
        <end position="438"/>
    </location>
</feature>
<dbReference type="STRING" id="454136.NIES2119_32115"/>
<reference evidence="2 3" key="1">
    <citation type="submission" date="2016-11" db="EMBL/GenBank/DDBJ databases">
        <title>Draft Genome Sequences of Nine Cyanobacterial Strains from Diverse Habitats.</title>
        <authorList>
            <person name="Zhu T."/>
            <person name="Hou S."/>
            <person name="Lu X."/>
            <person name="Hess W.R."/>
        </authorList>
    </citation>
    <scope>NUCLEOTIDE SEQUENCE [LARGE SCALE GENOMIC DNA]</scope>
    <source>
        <strain evidence="2 3">IAM M-71</strain>
    </source>
</reference>